<evidence type="ECO:0000256" key="1">
    <source>
        <dbReference type="SAM" id="MobiDB-lite"/>
    </source>
</evidence>
<dbReference type="EMBL" id="JAUZQC010000019">
    <property type="protein sequence ID" value="KAK5853924.1"/>
    <property type="molecule type" value="Genomic_DNA"/>
</dbReference>
<name>A0AAN7X5X4_ELEMC</name>
<feature type="compositionally biased region" description="Polar residues" evidence="1">
    <location>
        <begin position="97"/>
        <end position="114"/>
    </location>
</feature>
<proteinExistence type="predicted"/>
<dbReference type="InterPro" id="IPR029331">
    <property type="entry name" value="MLIP"/>
</dbReference>
<feature type="compositionally biased region" description="Polar residues" evidence="1">
    <location>
        <begin position="368"/>
        <end position="378"/>
    </location>
</feature>
<protein>
    <recommendedName>
        <fullName evidence="4">Muscular LMNA-interacting protein</fullName>
    </recommendedName>
</protein>
<gene>
    <name evidence="2" type="ORF">PBY51_015036</name>
</gene>
<evidence type="ECO:0000313" key="3">
    <source>
        <dbReference type="Proteomes" id="UP001346869"/>
    </source>
</evidence>
<evidence type="ECO:0008006" key="4">
    <source>
        <dbReference type="Google" id="ProtNLM"/>
    </source>
</evidence>
<feature type="region of interest" description="Disordered" evidence="1">
    <location>
        <begin position="587"/>
        <end position="612"/>
    </location>
</feature>
<accession>A0AAN7X5X4</accession>
<dbReference type="PANTHER" id="PTHR31514">
    <property type="entry name" value="MUSCULAR LMNA-INTERACTING PROTEIN MLIP"/>
    <property type="match status" value="1"/>
</dbReference>
<feature type="region of interest" description="Disordered" evidence="1">
    <location>
        <begin position="82"/>
        <end position="114"/>
    </location>
</feature>
<dbReference type="AlphaFoldDB" id="A0AAN7X5X4"/>
<comment type="caution">
    <text evidence="2">The sequence shown here is derived from an EMBL/GenBank/DDBJ whole genome shotgun (WGS) entry which is preliminary data.</text>
</comment>
<dbReference type="Pfam" id="PF15274">
    <property type="entry name" value="MLIP"/>
    <property type="match status" value="1"/>
</dbReference>
<keyword evidence="3" id="KW-1185">Reference proteome</keyword>
<dbReference type="Proteomes" id="UP001346869">
    <property type="component" value="Unassembled WGS sequence"/>
</dbReference>
<dbReference type="PANTHER" id="PTHR31514:SF1">
    <property type="entry name" value="MUSCULAR LMNA-INTERACTING PROTEIN"/>
    <property type="match status" value="1"/>
</dbReference>
<organism evidence="2 3">
    <name type="scientific">Eleginops maclovinus</name>
    <name type="common">Patagonian blennie</name>
    <name type="synonym">Eleginus maclovinus</name>
    <dbReference type="NCBI Taxonomy" id="56733"/>
    <lineage>
        <taxon>Eukaryota</taxon>
        <taxon>Metazoa</taxon>
        <taxon>Chordata</taxon>
        <taxon>Craniata</taxon>
        <taxon>Vertebrata</taxon>
        <taxon>Euteleostomi</taxon>
        <taxon>Actinopterygii</taxon>
        <taxon>Neopterygii</taxon>
        <taxon>Teleostei</taxon>
        <taxon>Neoteleostei</taxon>
        <taxon>Acanthomorphata</taxon>
        <taxon>Eupercaria</taxon>
        <taxon>Perciformes</taxon>
        <taxon>Notothenioidei</taxon>
        <taxon>Eleginopidae</taxon>
        <taxon>Eleginops</taxon>
    </lineage>
</organism>
<feature type="region of interest" description="Disordered" evidence="1">
    <location>
        <begin position="366"/>
        <end position="397"/>
    </location>
</feature>
<sequence>MDGLKNSLGKISIGVPSIFTFVPVVQQLPIKSIVSEEDIPGALPRKPNKNFTVSHEKTTGETMSHREIFKVFIKDSMEGGAGNTIQQGTKLRPSLGHMSTSQTKASPSVSVPSENITNSVTASMETAVDKHGDISQRQYGGTFGLAEVSSGFFANIVSVSEDRMSPTNSADLFPTLASSRESILSEGSDRDKSWSAMELSSLTSPFSLSRTVSPCSSVRSGTFTPSVIQIKRHFLAPGSSLIHTPCFSSCESLCSSAGPQSPPPPPRHRPPLTRLSLLTAILRKGRLPILSPALQRPYTPCWPINPVTLSFCKACSAASSVASIPLDFSSQFSSSALHMHAHPVSQFSVTEHHHLHKTPHIAIRDFTPSPSLSVRSTPSPRPGSAISDCSDREGKKRKTHKIKLRYKSLAAIPTNTLLMDQQAIDEQVEREESPCDRLSVGEIIDRGVEDTHAEMCSPAELRQQSEELYAVIDEILAFSIPPSKASQSSTTIVGLQNNSSFAKSLGRETKYASVCSLHPSTGVNRKQINPKKTKPGVIRPMTAIPRLTVEDEEEFHPNPFRPFGVKQNSTANKKMASMNLSDAGKDFYTTSNGQKRGPFSGCELQIKEPEIR</sequence>
<evidence type="ECO:0000313" key="2">
    <source>
        <dbReference type="EMBL" id="KAK5853924.1"/>
    </source>
</evidence>
<reference evidence="2 3" key="2">
    <citation type="journal article" date="2023" name="Mol. Biol. Evol.">
        <title>Genomics of Secondarily Temperate Adaptation in the Only Non-Antarctic Icefish.</title>
        <authorList>
            <person name="Rivera-Colon A.G."/>
            <person name="Rayamajhi N."/>
            <person name="Minhas B.F."/>
            <person name="Madrigal G."/>
            <person name="Bilyk K.T."/>
            <person name="Yoon V."/>
            <person name="Hune M."/>
            <person name="Gregory S."/>
            <person name="Cheng C.H.C."/>
            <person name="Catchen J.M."/>
        </authorList>
    </citation>
    <scope>NUCLEOTIDE SEQUENCE [LARGE SCALE GENOMIC DNA]</scope>
    <source>
        <strain evidence="2">JMC-PN-2008</strain>
    </source>
</reference>
<reference evidence="2 3" key="1">
    <citation type="journal article" date="2023" name="Genes (Basel)">
        <title>Chromosome-Level Genome Assembly and Circadian Gene Repertoire of the Patagonia Blennie Eleginops maclovinus-The Closest Ancestral Proxy of Antarctic Cryonotothenioids.</title>
        <authorList>
            <person name="Cheng C.C."/>
            <person name="Rivera-Colon A.G."/>
            <person name="Minhas B.F."/>
            <person name="Wilson L."/>
            <person name="Rayamajhi N."/>
            <person name="Vargas-Chacoff L."/>
            <person name="Catchen J.M."/>
        </authorList>
    </citation>
    <scope>NUCLEOTIDE SEQUENCE [LARGE SCALE GENOMIC DNA]</scope>
    <source>
        <strain evidence="2">JMC-PN-2008</strain>
    </source>
</reference>